<name>A0A812KAZ4_SYMPI</name>
<keyword evidence="3" id="KW-0998">Cell outer membrane</keyword>
<keyword evidence="5" id="KW-1185">Reference proteome</keyword>
<evidence type="ECO:0000313" key="4">
    <source>
        <dbReference type="EMBL" id="CAE7221002.1"/>
    </source>
</evidence>
<organism evidence="4 5">
    <name type="scientific">Symbiodinium pilosum</name>
    <name type="common">Dinoflagellate</name>
    <dbReference type="NCBI Taxonomy" id="2952"/>
    <lineage>
        <taxon>Eukaryota</taxon>
        <taxon>Sar</taxon>
        <taxon>Alveolata</taxon>
        <taxon>Dinophyceae</taxon>
        <taxon>Suessiales</taxon>
        <taxon>Symbiodiniaceae</taxon>
        <taxon>Symbiodinium</taxon>
    </lineage>
</organism>
<accession>A0A812KAZ4</accession>
<evidence type="ECO:0000256" key="3">
    <source>
        <dbReference type="ARBA" id="ARBA00023237"/>
    </source>
</evidence>
<comment type="subcellular location">
    <subcellularLocation>
        <location evidence="1">Cell outer membrane</location>
    </subcellularLocation>
</comment>
<evidence type="ECO:0000256" key="2">
    <source>
        <dbReference type="ARBA" id="ARBA00023136"/>
    </source>
</evidence>
<dbReference type="Gene3D" id="2.40.170.20">
    <property type="entry name" value="TonB-dependent receptor, beta-barrel domain"/>
    <property type="match status" value="1"/>
</dbReference>
<dbReference type="OrthoDB" id="10600395at2759"/>
<dbReference type="InterPro" id="IPR036942">
    <property type="entry name" value="Beta-barrel_TonB_sf"/>
</dbReference>
<protein>
    <recommendedName>
        <fullName evidence="6">SusD/RagB family nutrient-binding outer membrane lipoprotein</fullName>
    </recommendedName>
</protein>
<dbReference type="Gene3D" id="1.25.40.390">
    <property type="match status" value="1"/>
</dbReference>
<dbReference type="InterPro" id="IPR011990">
    <property type="entry name" value="TPR-like_helical_dom_sf"/>
</dbReference>
<gene>
    <name evidence="4" type="ORF">SPIL2461_LOCUS2906</name>
</gene>
<dbReference type="SUPFAM" id="SSF56935">
    <property type="entry name" value="Porins"/>
    <property type="match status" value="1"/>
</dbReference>
<reference evidence="4" key="1">
    <citation type="submission" date="2021-02" db="EMBL/GenBank/DDBJ databases">
        <authorList>
            <person name="Dougan E. K."/>
            <person name="Rhodes N."/>
            <person name="Thang M."/>
            <person name="Chan C."/>
        </authorList>
    </citation>
    <scope>NUCLEOTIDE SEQUENCE</scope>
</reference>
<evidence type="ECO:0008006" key="6">
    <source>
        <dbReference type="Google" id="ProtNLM"/>
    </source>
</evidence>
<dbReference type="Pfam" id="PF12771">
    <property type="entry name" value="SusD-like_2"/>
    <property type="match status" value="1"/>
</dbReference>
<dbReference type="AlphaFoldDB" id="A0A812KAZ4"/>
<dbReference type="Proteomes" id="UP000649617">
    <property type="component" value="Unassembled WGS sequence"/>
</dbReference>
<comment type="caution">
    <text evidence="4">The sequence shown here is derived from an EMBL/GenBank/DDBJ whole genome shotgun (WGS) entry which is preliminary data.</text>
</comment>
<proteinExistence type="predicted"/>
<dbReference type="EMBL" id="CAJNIZ010003305">
    <property type="protein sequence ID" value="CAE7221002.1"/>
    <property type="molecule type" value="Genomic_DNA"/>
</dbReference>
<keyword evidence="2" id="KW-0472">Membrane</keyword>
<dbReference type="InterPro" id="IPR041662">
    <property type="entry name" value="SusD-like_2"/>
</dbReference>
<feature type="non-terminal residue" evidence="4">
    <location>
        <position position="1"/>
    </location>
</feature>
<sequence>AGAEVWLFKNRLQVDASVYQNTSINQIIGRPVSSASGFTNVIENGGEVRTRGFEALASLRILNGENFKWTTSVNYSRYRSVVTKLPEGVDQYVTGVANIFGGGGGSNTVFYIAREGGRVGDMYGTGFVEVDGEILYGSNGLPVQDAALRNLGNYNPDFSMGFGNEFRYKNFTLSVLFDWRYGGTIVSRTKAIASTSGVLAETLEGRESGIVGEGVMIQPGTEENPVYVANTTKDFDKINENPNAPENIAPEFLLTNIITAAAEQNTYDQGFLLASYLVQHSASVEFERIDRYEMGSNSDYWNTIFSLLTDIESMKNAEASNEAYEAVGDIMRCYLFSQLTDMWYDVPYTEALQAGENNYTPVYDTQERIYTDSETGLLAVLEGAAATLENTNFAINGDVMFGNNLSKWVRFANSLQVRYLMRMSKRFGDYPQLQTRLQDLANSGQLMQGNGDNAVVPYLSASPNQFPLYNASQGGYQEHRMTATIDSVLKLWDDPRVMILYKPSNNSVNDTIPGVEYNGLQNGQSRETIDGNSIDLNDISLYGSIFRDEPAGVDAQFMQYSELQFALAEAAERGYIGGSAVTYYENGVQASFDYYNAQRPADYFTRAAVALDGTDNLNRILTQKWLALFNNGHEAWFNVRRTGMPYLKPGPDNFNEDRYPVRYLYPESEQATNAENYQTAVNRIGGDNINSKGWWEKD</sequence>
<evidence type="ECO:0000256" key="1">
    <source>
        <dbReference type="ARBA" id="ARBA00004442"/>
    </source>
</evidence>
<evidence type="ECO:0000313" key="5">
    <source>
        <dbReference type="Proteomes" id="UP000649617"/>
    </source>
</evidence>
<dbReference type="SUPFAM" id="SSF48452">
    <property type="entry name" value="TPR-like"/>
    <property type="match status" value="1"/>
</dbReference>